<accession>A0A4Q2UFM8</accession>
<gene>
    <name evidence="3" type="ORF">D3273_01950</name>
</gene>
<dbReference type="RefSeq" id="WP_129222933.1">
    <property type="nucleotide sequence ID" value="NZ_QYBB01000001.1"/>
</dbReference>
<organism evidence="3 4">
    <name type="scientific">Lichenibacterium minor</name>
    <dbReference type="NCBI Taxonomy" id="2316528"/>
    <lineage>
        <taxon>Bacteria</taxon>
        <taxon>Pseudomonadati</taxon>
        <taxon>Pseudomonadota</taxon>
        <taxon>Alphaproteobacteria</taxon>
        <taxon>Hyphomicrobiales</taxon>
        <taxon>Lichenihabitantaceae</taxon>
        <taxon>Lichenibacterium</taxon>
    </lineage>
</organism>
<evidence type="ECO:0000256" key="2">
    <source>
        <dbReference type="SAM" id="SignalP"/>
    </source>
</evidence>
<dbReference type="InterPro" id="IPR019027">
    <property type="entry name" value="Pilus_biogenesis_CpaD-related"/>
</dbReference>
<proteinExistence type="predicted"/>
<dbReference type="NCBIfam" id="TIGR02522">
    <property type="entry name" value="pilus_cpaD"/>
    <property type="match status" value="1"/>
</dbReference>
<dbReference type="PROSITE" id="PS51257">
    <property type="entry name" value="PROKAR_LIPOPROTEIN"/>
    <property type="match status" value="1"/>
</dbReference>
<dbReference type="Proteomes" id="UP000290759">
    <property type="component" value="Unassembled WGS sequence"/>
</dbReference>
<feature type="region of interest" description="Disordered" evidence="1">
    <location>
        <begin position="228"/>
        <end position="254"/>
    </location>
</feature>
<dbReference type="AlphaFoldDB" id="A0A4Q2UFM8"/>
<evidence type="ECO:0000256" key="1">
    <source>
        <dbReference type="SAM" id="MobiDB-lite"/>
    </source>
</evidence>
<comment type="caution">
    <text evidence="3">The sequence shown here is derived from an EMBL/GenBank/DDBJ whole genome shotgun (WGS) entry which is preliminary data.</text>
</comment>
<sequence length="254" mass="26931">MTHHRPSHGTSRSPRRAAGAILAAAALGGALAGCSNVDRTVATSAIPVDYHERHPIVLADRPRSLDVFVGTGDRLDYRQRHDLETFAAEYRAQGRGRIRVLVPRGGVDPAAADATLMAVRRGLAAAGVSGAIEVGTYRVGDPRLASVLRLSFPELQAGTARPCGDWPEDLGPGDAAFDISNRPYSNLGCATQQTLAAQVDDPRDLVRPRAEEPGDVYMRTRAIQDLRGGLGAPNGQDPGTNWTQSKLTPIGSGQ</sequence>
<reference evidence="3 4" key="2">
    <citation type="submission" date="2019-02" db="EMBL/GenBank/DDBJ databases">
        <title>'Lichenibacterium ramalinii' gen. nov. sp. nov., 'Lichenibacterium minor' gen. nov. sp. nov.</title>
        <authorList>
            <person name="Pankratov T."/>
        </authorList>
    </citation>
    <scope>NUCLEOTIDE SEQUENCE [LARGE SCALE GENOMIC DNA]</scope>
    <source>
        <strain evidence="3 4">RmlP026</strain>
    </source>
</reference>
<dbReference type="Pfam" id="PF09476">
    <property type="entry name" value="Pilus_CpaD"/>
    <property type="match status" value="1"/>
</dbReference>
<evidence type="ECO:0000313" key="3">
    <source>
        <dbReference type="EMBL" id="RYC34037.1"/>
    </source>
</evidence>
<dbReference type="InterPro" id="IPR013361">
    <property type="entry name" value="Pilus_CpaD"/>
</dbReference>
<dbReference type="OrthoDB" id="9802674at2"/>
<keyword evidence="2" id="KW-0732">Signal</keyword>
<protein>
    <submittedName>
        <fullName evidence="3">Pilus assembly protein CpaD</fullName>
    </submittedName>
</protein>
<name>A0A4Q2UFM8_9HYPH</name>
<evidence type="ECO:0000313" key="4">
    <source>
        <dbReference type="Proteomes" id="UP000290759"/>
    </source>
</evidence>
<feature type="signal peptide" evidence="2">
    <location>
        <begin position="1"/>
        <end position="32"/>
    </location>
</feature>
<dbReference type="EMBL" id="QYBB01000001">
    <property type="protein sequence ID" value="RYC34037.1"/>
    <property type="molecule type" value="Genomic_DNA"/>
</dbReference>
<feature type="compositionally biased region" description="Polar residues" evidence="1">
    <location>
        <begin position="237"/>
        <end position="247"/>
    </location>
</feature>
<reference evidence="3 4" key="1">
    <citation type="submission" date="2018-12" db="EMBL/GenBank/DDBJ databases">
        <authorList>
            <person name="Grouzdev D.S."/>
            <person name="Krutkina M.S."/>
        </authorList>
    </citation>
    <scope>NUCLEOTIDE SEQUENCE [LARGE SCALE GENOMIC DNA]</scope>
    <source>
        <strain evidence="3 4">RmlP026</strain>
    </source>
</reference>
<keyword evidence="4" id="KW-1185">Reference proteome</keyword>
<feature type="chain" id="PRO_5020772173" evidence="2">
    <location>
        <begin position="33"/>
        <end position="254"/>
    </location>
</feature>